<name>A0A2A6E047_9BACL</name>
<dbReference type="Proteomes" id="UP000243688">
    <property type="component" value="Unassembled WGS sequence"/>
</dbReference>
<organism evidence="1 2">
    <name type="scientific">Candidatus Reconcilbacillus cellulovorans</name>
    <dbReference type="NCBI Taxonomy" id="1906605"/>
    <lineage>
        <taxon>Bacteria</taxon>
        <taxon>Bacillati</taxon>
        <taxon>Bacillota</taxon>
        <taxon>Bacilli</taxon>
        <taxon>Bacillales</taxon>
        <taxon>Paenibacillaceae</taxon>
        <taxon>Candidatus Reconcilbacillus</taxon>
    </lineage>
</organism>
<protein>
    <recommendedName>
        <fullName evidence="3">DUF3907 domain-containing protein</fullName>
    </recommendedName>
</protein>
<sequence>MQKTAEEIKALCESSRAKLKEAVSLLETFLNDFSLPRLNPGNDPAMDEFYRGYLSDMRHLLVFSEVVYEKLGQALRRPQFNADQAERALYDVYHQCVNRFFYPQHECYSEDARYAYSGQDSIKFRKKPCREVRDLTVALAGIFEPLREELSYYETEYIHQKRLRGERV</sequence>
<dbReference type="AlphaFoldDB" id="A0A2A6E047"/>
<dbReference type="InterPro" id="IPR025013">
    <property type="entry name" value="DUF3907"/>
</dbReference>
<gene>
    <name evidence="1" type="ORF">BLM47_07890</name>
</gene>
<reference evidence="1 2" key="1">
    <citation type="submission" date="2016-12" db="EMBL/GenBank/DDBJ databases">
        <title>Candidatus Reconcilibacillus cellulovorans genome.</title>
        <authorList>
            <person name="Kolinko S."/>
            <person name="Wu Y.-W."/>
            <person name="Tachea F."/>
            <person name="Denzel E."/>
            <person name="Hiras J."/>
            <person name="Baecker N."/>
            <person name="Chan L.J."/>
            <person name="Eichorst S.A."/>
            <person name="Frey D."/>
            <person name="Adams P.D."/>
            <person name="Pray T."/>
            <person name="Tanjore D."/>
            <person name="Petzold C.J."/>
            <person name="Gladden J.M."/>
            <person name="Simmons B.A."/>
            <person name="Singer S.W."/>
        </authorList>
    </citation>
    <scope>NUCLEOTIDE SEQUENCE [LARGE SCALE GENOMIC DNA]</scope>
    <source>
        <strain evidence="1">JTherm</strain>
    </source>
</reference>
<evidence type="ECO:0000313" key="2">
    <source>
        <dbReference type="Proteomes" id="UP000243688"/>
    </source>
</evidence>
<evidence type="ECO:0008006" key="3">
    <source>
        <dbReference type="Google" id="ProtNLM"/>
    </source>
</evidence>
<proteinExistence type="predicted"/>
<accession>A0A2A6E047</accession>
<comment type="caution">
    <text evidence="1">The sequence shown here is derived from an EMBL/GenBank/DDBJ whole genome shotgun (WGS) entry which is preliminary data.</text>
</comment>
<dbReference type="EMBL" id="MOXJ01000016">
    <property type="protein sequence ID" value="PDO10312.1"/>
    <property type="molecule type" value="Genomic_DNA"/>
</dbReference>
<evidence type="ECO:0000313" key="1">
    <source>
        <dbReference type="EMBL" id="PDO10312.1"/>
    </source>
</evidence>
<dbReference type="Pfam" id="PF13047">
    <property type="entry name" value="DUF3907"/>
    <property type="match status" value="1"/>
</dbReference>